<protein>
    <submittedName>
        <fullName evidence="4">CBS domain-containing protein</fullName>
    </submittedName>
</protein>
<dbReference type="Proteomes" id="UP000719942">
    <property type="component" value="Unassembled WGS sequence"/>
</dbReference>
<accession>A0ABS7DS46</accession>
<keyword evidence="1 2" id="KW-0129">CBS domain</keyword>
<dbReference type="PANTHER" id="PTHR43080">
    <property type="entry name" value="CBS DOMAIN-CONTAINING PROTEIN CBSX3, MITOCHONDRIAL"/>
    <property type="match status" value="1"/>
</dbReference>
<dbReference type="InterPro" id="IPR051257">
    <property type="entry name" value="Diverse_CBS-Domain"/>
</dbReference>
<dbReference type="SMART" id="SM00116">
    <property type="entry name" value="CBS"/>
    <property type="match status" value="2"/>
</dbReference>
<dbReference type="CDD" id="cd04622">
    <property type="entry name" value="CBS_pair_HRP1_like"/>
    <property type="match status" value="1"/>
</dbReference>
<feature type="domain" description="CBS" evidence="3">
    <location>
        <begin position="7"/>
        <end position="65"/>
    </location>
</feature>
<proteinExistence type="predicted"/>
<dbReference type="InterPro" id="IPR000644">
    <property type="entry name" value="CBS_dom"/>
</dbReference>
<dbReference type="SUPFAM" id="SSF54631">
    <property type="entry name" value="CBS-domain pair"/>
    <property type="match status" value="1"/>
</dbReference>
<dbReference type="PANTHER" id="PTHR43080:SF2">
    <property type="entry name" value="CBS DOMAIN-CONTAINING PROTEIN"/>
    <property type="match status" value="1"/>
</dbReference>
<evidence type="ECO:0000256" key="2">
    <source>
        <dbReference type="PROSITE-ProRule" id="PRU00703"/>
    </source>
</evidence>
<dbReference type="RefSeq" id="WP_219966039.1">
    <property type="nucleotide sequence ID" value="NZ_JAGFNZ010000005.1"/>
</dbReference>
<organism evidence="4 5">
    <name type="scientific">Caproiciproducens faecalis</name>
    <dbReference type="NCBI Taxonomy" id="2820301"/>
    <lineage>
        <taxon>Bacteria</taxon>
        <taxon>Bacillati</taxon>
        <taxon>Bacillota</taxon>
        <taxon>Clostridia</taxon>
        <taxon>Eubacteriales</taxon>
        <taxon>Acutalibacteraceae</taxon>
        <taxon>Caproiciproducens</taxon>
    </lineage>
</organism>
<sequence>MKVKEIMSTDVASLNSDDSIEKAAQLMKQYDVGSIPVCNHEQIIGIVTDRDIALRATAHGQNSKETVRDIMSANPVVGSPDMDVHDAAKIMSEKQIRRLPIVDRNSLVGIVALGDISVQPTQQDNAEEALKNISQPRQGS</sequence>
<dbReference type="PROSITE" id="PS51371">
    <property type="entry name" value="CBS"/>
    <property type="match status" value="2"/>
</dbReference>
<gene>
    <name evidence="4" type="ORF">J5W02_12520</name>
</gene>
<name>A0ABS7DS46_9FIRM</name>
<reference evidence="4 5" key="1">
    <citation type="submission" date="2021-03" db="EMBL/GenBank/DDBJ databases">
        <title>Caproiciproducens sp. nov. isolated from feces of cow.</title>
        <authorList>
            <person name="Choi J.-Y."/>
        </authorList>
    </citation>
    <scope>NUCLEOTIDE SEQUENCE [LARGE SCALE GENOMIC DNA]</scope>
    <source>
        <strain evidence="4 5">AGMB10547</strain>
    </source>
</reference>
<evidence type="ECO:0000313" key="5">
    <source>
        <dbReference type="Proteomes" id="UP000719942"/>
    </source>
</evidence>
<dbReference type="Gene3D" id="3.10.580.10">
    <property type="entry name" value="CBS-domain"/>
    <property type="match status" value="1"/>
</dbReference>
<evidence type="ECO:0000259" key="3">
    <source>
        <dbReference type="PROSITE" id="PS51371"/>
    </source>
</evidence>
<comment type="caution">
    <text evidence="4">The sequence shown here is derived from an EMBL/GenBank/DDBJ whole genome shotgun (WGS) entry which is preliminary data.</text>
</comment>
<evidence type="ECO:0000256" key="1">
    <source>
        <dbReference type="ARBA" id="ARBA00023122"/>
    </source>
</evidence>
<dbReference type="InterPro" id="IPR046342">
    <property type="entry name" value="CBS_dom_sf"/>
</dbReference>
<evidence type="ECO:0000313" key="4">
    <source>
        <dbReference type="EMBL" id="MBW7573635.1"/>
    </source>
</evidence>
<keyword evidence="5" id="KW-1185">Reference proteome</keyword>
<dbReference type="Pfam" id="PF00571">
    <property type="entry name" value="CBS"/>
    <property type="match status" value="2"/>
</dbReference>
<feature type="domain" description="CBS" evidence="3">
    <location>
        <begin position="71"/>
        <end position="127"/>
    </location>
</feature>
<dbReference type="EMBL" id="JAGFNZ010000005">
    <property type="protein sequence ID" value="MBW7573635.1"/>
    <property type="molecule type" value="Genomic_DNA"/>
</dbReference>